<keyword evidence="2" id="KW-0812">Transmembrane</keyword>
<feature type="compositionally biased region" description="Basic and acidic residues" evidence="1">
    <location>
        <begin position="60"/>
        <end position="73"/>
    </location>
</feature>
<protein>
    <recommendedName>
        <fullName evidence="5">DUF2953 domain-containing protein</fullName>
    </recommendedName>
</protein>
<proteinExistence type="predicted"/>
<dbReference type="RefSeq" id="WP_112332879.1">
    <property type="nucleotide sequence ID" value="NZ_QLYR01000005.1"/>
</dbReference>
<gene>
    <name evidence="3" type="ORF">DPQ25_09230</name>
</gene>
<sequence>MTVIIVLGMILAVITLLLISFVHVEIVFTDQLLLTIRYLFINYRVFPPQEQKKKRQKTTPPEKKEKEPEDKSGKLKELLKGRGLSGLLSLLGGLSRLAASSAKRLFSHLIIGRFFLSVRVAGEDAAETAVTYGRVCAAAYPAVSILVQAARCKRYEAHIFPDFNEKKTEICLQSRARIRLVFLMWIGLSTLIQGVKILKT</sequence>
<reference evidence="3 4" key="1">
    <citation type="submission" date="2018-06" db="EMBL/GenBank/DDBJ databases">
        <title>Noncontiguous genome sequence of Ruminococcaceae bacterium ASD2818.</title>
        <authorList>
            <person name="Chaplin A.V."/>
            <person name="Sokolova S.R."/>
            <person name="Kochetkova T.O."/>
            <person name="Goltsov A.Y."/>
            <person name="Trofimov D.Y."/>
            <person name="Efimov B.A."/>
        </authorList>
    </citation>
    <scope>NUCLEOTIDE SEQUENCE [LARGE SCALE GENOMIC DNA]</scope>
    <source>
        <strain evidence="3 4">ASD2818</strain>
    </source>
</reference>
<dbReference type="Pfam" id="PF11167">
    <property type="entry name" value="DUF2953"/>
    <property type="match status" value="1"/>
</dbReference>
<evidence type="ECO:0000256" key="2">
    <source>
        <dbReference type="SAM" id="Phobius"/>
    </source>
</evidence>
<feature type="transmembrane region" description="Helical" evidence="2">
    <location>
        <begin position="6"/>
        <end position="28"/>
    </location>
</feature>
<accession>A0A328UHA3</accession>
<evidence type="ECO:0008006" key="5">
    <source>
        <dbReference type="Google" id="ProtNLM"/>
    </source>
</evidence>
<evidence type="ECO:0000313" key="3">
    <source>
        <dbReference type="EMBL" id="RAQ28496.1"/>
    </source>
</evidence>
<dbReference type="Proteomes" id="UP000249377">
    <property type="component" value="Unassembled WGS sequence"/>
</dbReference>
<dbReference type="AlphaFoldDB" id="A0A328UHA3"/>
<keyword evidence="2" id="KW-0472">Membrane</keyword>
<feature type="region of interest" description="Disordered" evidence="1">
    <location>
        <begin position="51"/>
        <end position="73"/>
    </location>
</feature>
<keyword evidence="4" id="KW-1185">Reference proteome</keyword>
<evidence type="ECO:0000313" key="4">
    <source>
        <dbReference type="Proteomes" id="UP000249377"/>
    </source>
</evidence>
<dbReference type="InterPro" id="IPR021338">
    <property type="entry name" value="DUF2953"/>
</dbReference>
<organism evidence="3 4">
    <name type="scientific">Hydrogeniiclostridium mannosilyticum</name>
    <dbReference type="NCBI Taxonomy" id="2764322"/>
    <lineage>
        <taxon>Bacteria</taxon>
        <taxon>Bacillati</taxon>
        <taxon>Bacillota</taxon>
        <taxon>Clostridia</taxon>
        <taxon>Eubacteriales</taxon>
        <taxon>Acutalibacteraceae</taxon>
        <taxon>Hydrogeniiclostridium</taxon>
    </lineage>
</organism>
<dbReference type="EMBL" id="QLYR01000005">
    <property type="protein sequence ID" value="RAQ28496.1"/>
    <property type="molecule type" value="Genomic_DNA"/>
</dbReference>
<evidence type="ECO:0000256" key="1">
    <source>
        <dbReference type="SAM" id="MobiDB-lite"/>
    </source>
</evidence>
<comment type="caution">
    <text evidence="3">The sequence shown here is derived from an EMBL/GenBank/DDBJ whole genome shotgun (WGS) entry which is preliminary data.</text>
</comment>
<keyword evidence="2" id="KW-1133">Transmembrane helix</keyword>
<name>A0A328UHA3_9FIRM</name>